<dbReference type="GeneID" id="93468557"/>
<evidence type="ECO:0000313" key="3">
    <source>
        <dbReference type="EMBL" id="MBO4139208.1"/>
    </source>
</evidence>
<organism evidence="3 6">
    <name type="scientific">Micromonospora tulbaghiae</name>
    <dbReference type="NCBI Taxonomy" id="479978"/>
    <lineage>
        <taxon>Bacteria</taxon>
        <taxon>Bacillati</taxon>
        <taxon>Actinomycetota</taxon>
        <taxon>Actinomycetes</taxon>
        <taxon>Micromonosporales</taxon>
        <taxon>Micromonosporaceae</taxon>
        <taxon>Micromonospora</taxon>
    </lineage>
</organism>
<evidence type="ECO:0000259" key="2">
    <source>
        <dbReference type="PROSITE" id="PS50011"/>
    </source>
</evidence>
<dbReference type="EMBL" id="JAGFVQ010000004">
    <property type="protein sequence ID" value="MBO4139208.1"/>
    <property type="molecule type" value="Genomic_DNA"/>
</dbReference>
<keyword evidence="1" id="KW-0067">ATP-binding</keyword>
<dbReference type="Gene3D" id="1.10.510.10">
    <property type="entry name" value="Transferase(Phosphotransferase) domain 1"/>
    <property type="match status" value="1"/>
</dbReference>
<accession>A0AAW4JB33</accession>
<evidence type="ECO:0000256" key="1">
    <source>
        <dbReference type="PROSITE-ProRule" id="PRU10141"/>
    </source>
</evidence>
<dbReference type="AlphaFoldDB" id="A0AAW4JB33"/>
<dbReference type="RefSeq" id="WP_091414947.1">
    <property type="nucleotide sequence ID" value="NZ_FMCQ01000001.1"/>
</dbReference>
<dbReference type="InterPro" id="IPR011009">
    <property type="entry name" value="Kinase-like_dom_sf"/>
</dbReference>
<dbReference type="PROSITE" id="PS50011">
    <property type="entry name" value="PROTEIN_KINASE_DOM"/>
    <property type="match status" value="1"/>
</dbReference>
<sequence>MIRIDKRRLGTLKPLGQGGMAQVYLVGDHIPEVPGRLAFKELLPSVDAKNRGPMLSTMRQAVALRDAMSPAEQAELDLLTVWPLAMVHERGTDVGMLMRCLPDDFFIDANGGRRVFEFQLLGADPSQAKANGFDKSRAPADKDLVRLALMARLAYAIEVIHRPRGGRHLVYGDMNLRNAAVATDPPRILLMDCDGVADAADANRIQPHTPFFVPPEVRKKQQKLQDQLTDVYKLALCVIRGLATGRGSTQLDDPASPLVPAGLLDQIGIDLLNRALSEDRAQRPTAQEIKEYLVGRVLDLADPPTLLSAALSTDVTLRGSEVFVRWQHKGGKSVRIFSDVNNFSVGDLDPDGYPNGYPIKPPTACEIRVAVVNDHGEDEGPAGRLHYYEMPPVQVSVNPPAVVLPDLPVMRLPRTHAELPPYPLPAADVVPLPPLHWPQVPPVDLAPAVPEAHTSKQLRDVIGSAYRAADVGVDAAIREMLRRTAQKLRADSKQKASANAFPPP</sequence>
<dbReference type="InterPro" id="IPR000719">
    <property type="entry name" value="Prot_kinase_dom"/>
</dbReference>
<evidence type="ECO:0000313" key="5">
    <source>
        <dbReference type="Proteomes" id="UP000199405"/>
    </source>
</evidence>
<dbReference type="EMBL" id="FMCQ01000001">
    <property type="protein sequence ID" value="SCE68990.1"/>
    <property type="molecule type" value="Genomic_DNA"/>
</dbReference>
<evidence type="ECO:0000313" key="4">
    <source>
        <dbReference type="EMBL" id="SCE68990.1"/>
    </source>
</evidence>
<dbReference type="GO" id="GO:0004672">
    <property type="term" value="F:protein kinase activity"/>
    <property type="evidence" value="ECO:0007669"/>
    <property type="project" value="InterPro"/>
</dbReference>
<dbReference type="GO" id="GO:0005524">
    <property type="term" value="F:ATP binding"/>
    <property type="evidence" value="ECO:0007669"/>
    <property type="project" value="UniProtKB-UniRule"/>
</dbReference>
<reference evidence="4 5" key="1">
    <citation type="submission" date="2016-06" db="EMBL/GenBank/DDBJ databases">
        <authorList>
            <person name="Varghese N."/>
            <person name="Submissions Spin"/>
        </authorList>
    </citation>
    <scope>NUCLEOTIDE SEQUENCE [LARGE SCALE GENOMIC DNA]</scope>
    <source>
        <strain evidence="4 5">DSM 45142</strain>
    </source>
</reference>
<dbReference type="Proteomes" id="UP000669887">
    <property type="component" value="Unassembled WGS sequence"/>
</dbReference>
<dbReference type="SUPFAM" id="SSF56112">
    <property type="entry name" value="Protein kinase-like (PK-like)"/>
    <property type="match status" value="1"/>
</dbReference>
<name>A0AAW4JB33_9ACTN</name>
<protein>
    <recommendedName>
        <fullName evidence="2">Protein kinase domain-containing protein</fullName>
    </recommendedName>
</protein>
<evidence type="ECO:0000313" key="6">
    <source>
        <dbReference type="Proteomes" id="UP000669887"/>
    </source>
</evidence>
<proteinExistence type="predicted"/>
<keyword evidence="1" id="KW-0547">Nucleotide-binding</keyword>
<dbReference type="PROSITE" id="PS00107">
    <property type="entry name" value="PROTEIN_KINASE_ATP"/>
    <property type="match status" value="1"/>
</dbReference>
<feature type="binding site" evidence="1">
    <location>
        <position position="40"/>
    </location>
    <ligand>
        <name>ATP</name>
        <dbReference type="ChEBI" id="CHEBI:30616"/>
    </ligand>
</feature>
<reference evidence="3" key="2">
    <citation type="submission" date="2021-03" db="EMBL/GenBank/DDBJ databases">
        <title>X isolated from Micromonospora tulbaghiae.</title>
        <authorList>
            <person name="Stennett H.L."/>
        </authorList>
    </citation>
    <scope>NUCLEOTIDE SEQUENCE</scope>
    <source>
        <strain evidence="3">28M1-20</strain>
    </source>
</reference>
<comment type="caution">
    <text evidence="3">The sequence shown here is derived from an EMBL/GenBank/DDBJ whole genome shotgun (WGS) entry which is preliminary data.</text>
</comment>
<dbReference type="Proteomes" id="UP000199405">
    <property type="component" value="Unassembled WGS sequence"/>
</dbReference>
<keyword evidence="5" id="KW-1185">Reference proteome</keyword>
<dbReference type="InterPro" id="IPR017441">
    <property type="entry name" value="Protein_kinase_ATP_BS"/>
</dbReference>
<feature type="domain" description="Protein kinase" evidence="2">
    <location>
        <begin position="9"/>
        <end position="293"/>
    </location>
</feature>
<gene>
    <name evidence="4" type="ORF">GA0070562_1757</name>
    <name evidence="3" type="ORF">J5U46_03430</name>
</gene>